<evidence type="ECO:0000313" key="1">
    <source>
        <dbReference type="EMBL" id="SDN33808.1"/>
    </source>
</evidence>
<sequence length="268" mass="31158">MQNDIAASDIKKGDLFYVELNERFFFMQVIHITTDLPAPYNQAHKFGYFVVVFEKTYKTLPVEIEALELSKVYVTRYLWKKTALYVSMWNSEPNIGFTDELMHYDYKDRYKLQFFANTKVSEPFNPPLIYDFVLPAVSTENEDEITVSHQPLSLQMLLWALLEEEKKRNAKRKNITPLYFNSWKEEVEPDHILKAEKVITALQLNANPKGLDKALKKAVVALNKLDEKLGFIGTMEAEDLYECLLAIAVNAGLEEERALEIIESTRDW</sequence>
<reference evidence="2" key="1">
    <citation type="submission" date="2016-10" db="EMBL/GenBank/DDBJ databases">
        <authorList>
            <person name="Varghese N."/>
            <person name="Submissions S."/>
        </authorList>
    </citation>
    <scope>NUCLEOTIDE SEQUENCE [LARGE SCALE GENOMIC DNA]</scope>
    <source>
        <strain evidence="2">DSM 19110</strain>
    </source>
</reference>
<dbReference type="AlphaFoldDB" id="A0A1H0AJR0"/>
<dbReference type="EMBL" id="FNGY01000007">
    <property type="protein sequence ID" value="SDN33808.1"/>
    <property type="molecule type" value="Genomic_DNA"/>
</dbReference>
<evidence type="ECO:0008006" key="3">
    <source>
        <dbReference type="Google" id="ProtNLM"/>
    </source>
</evidence>
<name>A0A1H0AJR0_9SPHI</name>
<organism evidence="1 2">
    <name type="scientific">Pedobacter steynii</name>
    <dbReference type="NCBI Taxonomy" id="430522"/>
    <lineage>
        <taxon>Bacteria</taxon>
        <taxon>Pseudomonadati</taxon>
        <taxon>Bacteroidota</taxon>
        <taxon>Sphingobacteriia</taxon>
        <taxon>Sphingobacteriales</taxon>
        <taxon>Sphingobacteriaceae</taxon>
        <taxon>Pedobacter</taxon>
    </lineage>
</organism>
<dbReference type="RefSeq" id="WP_074610238.1">
    <property type="nucleotide sequence ID" value="NZ_FNGY01000007.1"/>
</dbReference>
<protein>
    <recommendedName>
        <fullName evidence="3">Immunity protein 26</fullName>
    </recommendedName>
</protein>
<evidence type="ECO:0000313" key="2">
    <source>
        <dbReference type="Proteomes" id="UP000183200"/>
    </source>
</evidence>
<dbReference type="Proteomes" id="UP000183200">
    <property type="component" value="Unassembled WGS sequence"/>
</dbReference>
<dbReference type="OrthoDB" id="1491040at2"/>
<accession>A0A1H0AJR0</accession>
<keyword evidence="2" id="KW-1185">Reference proteome</keyword>
<gene>
    <name evidence="1" type="ORF">SAMN05421820_107122</name>
</gene>
<proteinExistence type="predicted"/>